<evidence type="ECO:0000259" key="1">
    <source>
        <dbReference type="PROSITE" id="PS51444"/>
    </source>
</evidence>
<feature type="domain" description="FH2" evidence="1">
    <location>
        <begin position="1"/>
        <end position="56"/>
    </location>
</feature>
<evidence type="ECO:0000313" key="3">
    <source>
        <dbReference type="Proteomes" id="UP000031036"/>
    </source>
</evidence>
<dbReference type="STRING" id="6265.A0A0B2UQL9"/>
<evidence type="ECO:0000313" key="2">
    <source>
        <dbReference type="EMBL" id="KHN71683.1"/>
    </source>
</evidence>
<dbReference type="PANTHER" id="PTHR45725">
    <property type="entry name" value="FORMIN HOMOLOGY 2 FAMILY MEMBER"/>
    <property type="match status" value="1"/>
</dbReference>
<dbReference type="PROSITE" id="PS51444">
    <property type="entry name" value="FH2"/>
    <property type="match status" value="1"/>
</dbReference>
<gene>
    <name evidence="2" type="primary">Daam1</name>
    <name evidence="2" type="ORF">Tcan_00312</name>
</gene>
<dbReference type="OrthoDB" id="5852427at2759"/>
<dbReference type="InterPro" id="IPR051425">
    <property type="entry name" value="Formin_Homology"/>
</dbReference>
<dbReference type="Proteomes" id="UP000031036">
    <property type="component" value="Unassembled WGS sequence"/>
</dbReference>
<dbReference type="PANTHER" id="PTHR45725:SF1">
    <property type="entry name" value="DISHEVELLED ASSOCIATED ACTIVATOR OF MORPHOGENESIS, ISOFORM D"/>
    <property type="match status" value="1"/>
</dbReference>
<name>A0A0B2UQL9_TOXCA</name>
<proteinExistence type="predicted"/>
<keyword evidence="3" id="KW-1185">Reference proteome</keyword>
<reference evidence="2 3" key="1">
    <citation type="submission" date="2014-11" db="EMBL/GenBank/DDBJ databases">
        <title>Genetic blueprint of the zoonotic pathogen Toxocara canis.</title>
        <authorList>
            <person name="Zhu X.-Q."/>
            <person name="Korhonen P.K."/>
            <person name="Cai H."/>
            <person name="Young N.D."/>
            <person name="Nejsum P."/>
            <person name="von Samson-Himmelstjerna G."/>
            <person name="Boag P.R."/>
            <person name="Tan P."/>
            <person name="Li Q."/>
            <person name="Min J."/>
            <person name="Yang Y."/>
            <person name="Wang X."/>
            <person name="Fang X."/>
            <person name="Hall R.S."/>
            <person name="Hofmann A."/>
            <person name="Sternberg P.W."/>
            <person name="Jex A.R."/>
            <person name="Gasser R.B."/>
        </authorList>
    </citation>
    <scope>NUCLEOTIDE SEQUENCE [LARGE SCALE GENOMIC DNA]</scope>
    <source>
        <strain evidence="2">PN_DK_2014</strain>
    </source>
</reference>
<dbReference type="AlphaFoldDB" id="A0A0B2UQL9"/>
<dbReference type="InterPro" id="IPR015425">
    <property type="entry name" value="FH2_Formin"/>
</dbReference>
<accession>A0A0B2UQL9</accession>
<sequence length="103" mass="12150">GECVRLFGEDSTSSSPDEFFGILAKFINSFTECNHQIWQERENIERIKKQTLARSIFAKKSRRRDSRTRDFDQLVSALQSGEIFSEELSRLRSSYRSRRKPKK</sequence>
<dbReference type="InterPro" id="IPR042201">
    <property type="entry name" value="FH2_Formin_sf"/>
</dbReference>
<feature type="non-terminal residue" evidence="2">
    <location>
        <position position="1"/>
    </location>
</feature>
<dbReference type="EMBL" id="JPKZ01021174">
    <property type="protein sequence ID" value="KHN71683.1"/>
    <property type="molecule type" value="Genomic_DNA"/>
</dbReference>
<dbReference type="SUPFAM" id="SSF101447">
    <property type="entry name" value="Formin homology 2 domain (FH2 domain)"/>
    <property type="match status" value="1"/>
</dbReference>
<protein>
    <submittedName>
        <fullName evidence="2">Disheveled-associated activator of morphogenesis 1</fullName>
    </submittedName>
</protein>
<dbReference type="Gene3D" id="1.20.58.2220">
    <property type="entry name" value="Formin, FH2 domain"/>
    <property type="match status" value="1"/>
</dbReference>
<comment type="caution">
    <text evidence="2">The sequence shown here is derived from an EMBL/GenBank/DDBJ whole genome shotgun (WGS) entry which is preliminary data.</text>
</comment>
<organism evidence="2 3">
    <name type="scientific">Toxocara canis</name>
    <name type="common">Canine roundworm</name>
    <dbReference type="NCBI Taxonomy" id="6265"/>
    <lineage>
        <taxon>Eukaryota</taxon>
        <taxon>Metazoa</taxon>
        <taxon>Ecdysozoa</taxon>
        <taxon>Nematoda</taxon>
        <taxon>Chromadorea</taxon>
        <taxon>Rhabditida</taxon>
        <taxon>Spirurina</taxon>
        <taxon>Ascaridomorpha</taxon>
        <taxon>Ascaridoidea</taxon>
        <taxon>Toxocaridae</taxon>
        <taxon>Toxocara</taxon>
    </lineage>
</organism>
<dbReference type="GO" id="GO:0030838">
    <property type="term" value="P:positive regulation of actin filament polymerization"/>
    <property type="evidence" value="ECO:0007669"/>
    <property type="project" value="TreeGrafter"/>
</dbReference>